<evidence type="ECO:0000256" key="1">
    <source>
        <dbReference type="ARBA" id="ARBA00004370"/>
    </source>
</evidence>
<proteinExistence type="predicted"/>
<name>A0A401ICC6_APHSA</name>
<dbReference type="AlphaFoldDB" id="A0A401ICC6"/>
<evidence type="ECO:0000313" key="12">
    <source>
        <dbReference type="Proteomes" id="UP000287247"/>
    </source>
</evidence>
<evidence type="ECO:0000256" key="5">
    <source>
        <dbReference type="ARBA" id="ARBA00022989"/>
    </source>
</evidence>
<evidence type="ECO:0000256" key="9">
    <source>
        <dbReference type="SAM" id="Phobius"/>
    </source>
</evidence>
<keyword evidence="6 9" id="KW-0472">Membrane</keyword>
<dbReference type="InterPro" id="IPR034746">
    <property type="entry name" value="POTRA"/>
</dbReference>
<dbReference type="Pfam" id="PF08478">
    <property type="entry name" value="POTRA_1"/>
    <property type="match status" value="1"/>
</dbReference>
<evidence type="ECO:0000313" key="11">
    <source>
        <dbReference type="EMBL" id="GBF78899.1"/>
    </source>
</evidence>
<dbReference type="PANTHER" id="PTHR37820">
    <property type="entry name" value="CELL DIVISION PROTEIN DIVIB"/>
    <property type="match status" value="1"/>
</dbReference>
<dbReference type="Proteomes" id="UP000287247">
    <property type="component" value="Unassembled WGS sequence"/>
</dbReference>
<feature type="transmembrane region" description="Helical" evidence="9">
    <location>
        <begin position="31"/>
        <end position="50"/>
    </location>
</feature>
<evidence type="ECO:0000256" key="3">
    <source>
        <dbReference type="ARBA" id="ARBA00022618"/>
    </source>
</evidence>
<comment type="caution">
    <text evidence="11">The sequence shown here is derived from an EMBL/GenBank/DDBJ whole genome shotgun (WGS) entry which is preliminary data.</text>
</comment>
<evidence type="ECO:0000259" key="10">
    <source>
        <dbReference type="PROSITE" id="PS51779"/>
    </source>
</evidence>
<keyword evidence="2" id="KW-1003">Cell membrane</keyword>
<gene>
    <name evidence="11" type="ORF">AsFPU1_0290</name>
</gene>
<organism evidence="11 12">
    <name type="scientific">Aphanothece sacrum FPU1</name>
    <dbReference type="NCBI Taxonomy" id="1920663"/>
    <lineage>
        <taxon>Bacteria</taxon>
        <taxon>Bacillati</taxon>
        <taxon>Cyanobacteriota</taxon>
        <taxon>Cyanophyceae</taxon>
        <taxon>Oscillatoriophycideae</taxon>
        <taxon>Chroococcales</taxon>
        <taxon>Aphanothecaceae</taxon>
        <taxon>Aphanothece</taxon>
    </lineage>
</organism>
<evidence type="ECO:0000256" key="2">
    <source>
        <dbReference type="ARBA" id="ARBA00022475"/>
    </source>
</evidence>
<dbReference type="InterPro" id="IPR050487">
    <property type="entry name" value="FtsQ_DivIB"/>
</dbReference>
<dbReference type="Gene3D" id="3.10.20.310">
    <property type="entry name" value="membrane protein fhac"/>
    <property type="match status" value="1"/>
</dbReference>
<accession>A0A401ICC6</accession>
<keyword evidence="4 9" id="KW-0812">Transmembrane</keyword>
<feature type="compositionally biased region" description="Basic and acidic residues" evidence="8">
    <location>
        <begin position="262"/>
        <end position="274"/>
    </location>
</feature>
<dbReference type="EMBL" id="BDQK01000001">
    <property type="protein sequence ID" value="GBF78899.1"/>
    <property type="molecule type" value="Genomic_DNA"/>
</dbReference>
<dbReference type="GO" id="GO:0051301">
    <property type="term" value="P:cell division"/>
    <property type="evidence" value="ECO:0007669"/>
    <property type="project" value="UniProtKB-KW"/>
</dbReference>
<comment type="subcellular location">
    <subcellularLocation>
        <location evidence="1">Membrane</location>
    </subcellularLocation>
</comment>
<evidence type="ECO:0000256" key="8">
    <source>
        <dbReference type="SAM" id="MobiDB-lite"/>
    </source>
</evidence>
<feature type="region of interest" description="Disordered" evidence="8">
    <location>
        <begin position="250"/>
        <end position="274"/>
    </location>
</feature>
<dbReference type="GO" id="GO:0005886">
    <property type="term" value="C:plasma membrane"/>
    <property type="evidence" value="ECO:0007669"/>
    <property type="project" value="TreeGrafter"/>
</dbReference>
<evidence type="ECO:0000256" key="6">
    <source>
        <dbReference type="ARBA" id="ARBA00023136"/>
    </source>
</evidence>
<dbReference type="InterPro" id="IPR013685">
    <property type="entry name" value="POTRA_FtsQ_type"/>
</dbReference>
<dbReference type="PROSITE" id="PS51779">
    <property type="entry name" value="POTRA"/>
    <property type="match status" value="1"/>
</dbReference>
<keyword evidence="3 11" id="KW-0132">Cell division</keyword>
<feature type="domain" description="POTRA" evidence="10">
    <location>
        <begin position="56"/>
        <end position="125"/>
    </location>
</feature>
<sequence length="274" mass="31262">MAISTYVSPDDLKTRRESLQSQRRLKAWQGVWRFVAVCGLTGGLVWTMTLPDWVIREPSQVKILGNKLLSQQQIKQMLSVAYPQPIWELPIHQVKEQLKTQPPIDDVYITRRILPTQITITVRERQPIAEASSRGEVGFLDAQGVWIPQKFYQKGVKPVASDALKVMGFEQQYGQHWNKLYTLIMSSPVKIKLIDWRDPSNLILKTELGMVYCGPYGENFPQQLAVLGRMSKLSSRVPKGRIIYIDLSNPESPSVHLTNPPKTDKDKTKAQEKP</sequence>
<reference evidence="12" key="1">
    <citation type="submission" date="2017-05" db="EMBL/GenBank/DDBJ databases">
        <title>Physiological properties and genetic analysis related to exopolysaccharide production of fresh-water unicellular cyanobacterium Aphanothece sacrum, Suizenji Nori, that has been cultured as a food source in Japan.</title>
        <authorList>
            <person name="Kanesaki Y."/>
            <person name="Yoshikawa S."/>
            <person name="Ohki K."/>
        </authorList>
    </citation>
    <scope>NUCLEOTIDE SEQUENCE [LARGE SCALE GENOMIC DNA]</scope>
    <source>
        <strain evidence="12">FPU1</strain>
    </source>
</reference>
<dbReference type="PANTHER" id="PTHR37820:SF1">
    <property type="entry name" value="CELL DIVISION PROTEIN FTSQ"/>
    <property type="match status" value="1"/>
</dbReference>
<keyword evidence="12" id="KW-1185">Reference proteome</keyword>
<keyword evidence="7" id="KW-0131">Cell cycle</keyword>
<evidence type="ECO:0000256" key="4">
    <source>
        <dbReference type="ARBA" id="ARBA00022692"/>
    </source>
</evidence>
<keyword evidence="5 9" id="KW-1133">Transmembrane helix</keyword>
<dbReference type="OrthoDB" id="527430at2"/>
<protein>
    <submittedName>
        <fullName evidence="11">Cell division protein</fullName>
    </submittedName>
</protein>
<dbReference type="RefSeq" id="WP_124970093.1">
    <property type="nucleotide sequence ID" value="NZ_BDQK01000001.1"/>
</dbReference>
<evidence type="ECO:0000256" key="7">
    <source>
        <dbReference type="ARBA" id="ARBA00023306"/>
    </source>
</evidence>